<comment type="cofactor">
    <cofactor evidence="6">
        <name>Zn(2+)</name>
        <dbReference type="ChEBI" id="CHEBI:29105"/>
    </cofactor>
    <text evidence="6">Binds 2 Zn(2+) ions per subunit.</text>
</comment>
<feature type="binding site" evidence="6">
    <location>
        <position position="65"/>
    </location>
    <ligand>
        <name>Zn(2+)</name>
        <dbReference type="ChEBI" id="CHEBI:29105"/>
        <label>1</label>
    </ligand>
</feature>
<feature type="binding site" evidence="6">
    <location>
        <position position="308"/>
    </location>
    <ligand>
        <name>Zn(2+)</name>
        <dbReference type="ChEBI" id="CHEBI:29105"/>
        <label>1</label>
    </ligand>
</feature>
<dbReference type="NCBIfam" id="TIGR00857">
    <property type="entry name" value="pyrC_multi"/>
    <property type="match status" value="1"/>
</dbReference>
<dbReference type="InterPro" id="IPR011059">
    <property type="entry name" value="Metal-dep_hydrolase_composite"/>
</dbReference>
<feature type="binding site" evidence="6">
    <location>
        <position position="155"/>
    </location>
    <ligand>
        <name>Zn(2+)</name>
        <dbReference type="ChEBI" id="CHEBI:29105"/>
        <label>2</label>
    </ligand>
</feature>
<keyword evidence="4 6" id="KW-0378">Hydrolase</keyword>
<feature type="domain" description="Dihydroorotase catalytic" evidence="7">
    <location>
        <begin position="52"/>
        <end position="238"/>
    </location>
</feature>
<comment type="catalytic activity">
    <reaction evidence="6">
        <text>(S)-dihydroorotate + H2O = N-carbamoyl-L-aspartate + H(+)</text>
        <dbReference type="Rhea" id="RHEA:24296"/>
        <dbReference type="ChEBI" id="CHEBI:15377"/>
        <dbReference type="ChEBI" id="CHEBI:15378"/>
        <dbReference type="ChEBI" id="CHEBI:30864"/>
        <dbReference type="ChEBI" id="CHEBI:32814"/>
        <dbReference type="EC" id="3.5.2.3"/>
    </reaction>
</comment>
<feature type="binding site" evidence="6">
    <location>
        <position position="312"/>
    </location>
    <ligand>
        <name>substrate</name>
    </ligand>
</feature>
<dbReference type="GO" id="GO:0004151">
    <property type="term" value="F:dihydroorotase activity"/>
    <property type="evidence" value="ECO:0007669"/>
    <property type="project" value="UniProtKB-UniRule"/>
</dbReference>
<comment type="similarity">
    <text evidence="2 6">Belongs to the metallo-dependent hydrolases superfamily. DHOase family. Class I DHOase subfamily.</text>
</comment>
<dbReference type="UniPathway" id="UPA00070">
    <property type="reaction ID" value="UER00117"/>
</dbReference>
<dbReference type="PANTHER" id="PTHR43668:SF2">
    <property type="entry name" value="ALLANTOINASE"/>
    <property type="match status" value="1"/>
</dbReference>
<evidence type="ECO:0000256" key="6">
    <source>
        <dbReference type="HAMAP-Rule" id="MF_00220"/>
    </source>
</evidence>
<evidence type="ECO:0000256" key="2">
    <source>
        <dbReference type="ARBA" id="ARBA00010286"/>
    </source>
</evidence>
<dbReference type="Pfam" id="PF12890">
    <property type="entry name" value="DHOase"/>
    <property type="match status" value="1"/>
</dbReference>
<dbReference type="Proteomes" id="UP000468766">
    <property type="component" value="Unassembled WGS sequence"/>
</dbReference>
<keyword evidence="6" id="KW-0862">Zinc</keyword>
<dbReference type="InterPro" id="IPR002195">
    <property type="entry name" value="Dihydroorotase_CS"/>
</dbReference>
<dbReference type="GO" id="GO:0006145">
    <property type="term" value="P:purine nucleobase catabolic process"/>
    <property type="evidence" value="ECO:0007669"/>
    <property type="project" value="TreeGrafter"/>
</dbReference>
<reference evidence="8 9" key="1">
    <citation type="submission" date="2019-10" db="EMBL/GenBank/DDBJ databases">
        <title>Whole-genome sequence of the extremophile Heliorestis acidaminivorans DSM 24790.</title>
        <authorList>
            <person name="Kyndt J.A."/>
            <person name="Meyer T.E."/>
        </authorList>
    </citation>
    <scope>NUCLEOTIDE SEQUENCE [LARGE SCALE GENOMIC DNA]</scope>
    <source>
        <strain evidence="8 9">DSM 24790</strain>
    </source>
</reference>
<protein>
    <recommendedName>
        <fullName evidence="6">Dihydroorotase</fullName>
        <shortName evidence="6">DHOase</shortName>
        <ecNumber evidence="6">3.5.2.3</ecNumber>
    </recommendedName>
</protein>
<dbReference type="EMBL" id="WBXO01000001">
    <property type="protein sequence ID" value="KAB2954488.1"/>
    <property type="molecule type" value="Genomic_DNA"/>
</dbReference>
<feature type="binding site" evidence="6">
    <location>
        <begin position="326"/>
        <end position="327"/>
    </location>
    <ligand>
        <name>substrate</name>
    </ligand>
</feature>
<keyword evidence="5 6" id="KW-0665">Pyrimidine biosynthesis</keyword>
<evidence type="ECO:0000256" key="3">
    <source>
        <dbReference type="ARBA" id="ARBA00022723"/>
    </source>
</evidence>
<feature type="binding site" evidence="6">
    <location>
        <position position="97"/>
    </location>
    <ligand>
        <name>substrate</name>
    </ligand>
</feature>
<dbReference type="Gene3D" id="3.20.20.140">
    <property type="entry name" value="Metal-dependent hydrolases"/>
    <property type="match status" value="1"/>
</dbReference>
<feature type="binding site" evidence="6">
    <location>
        <begin position="65"/>
        <end position="67"/>
    </location>
    <ligand>
        <name>substrate</name>
    </ligand>
</feature>
<dbReference type="CDD" id="cd01317">
    <property type="entry name" value="DHOase_IIa"/>
    <property type="match status" value="1"/>
</dbReference>
<dbReference type="InterPro" id="IPR024403">
    <property type="entry name" value="DHOase_cat"/>
</dbReference>
<keyword evidence="9" id="KW-1185">Reference proteome</keyword>
<accession>A0A6I0FAH3</accession>
<dbReference type="Gene3D" id="2.30.40.10">
    <property type="entry name" value="Urease, subunit C, domain 1"/>
    <property type="match status" value="1"/>
</dbReference>
<feature type="active site" evidence="6">
    <location>
        <position position="308"/>
    </location>
</feature>
<feature type="binding site" evidence="6">
    <location>
        <position position="281"/>
    </location>
    <ligand>
        <name>substrate</name>
    </ligand>
</feature>
<feature type="binding site" evidence="6">
    <location>
        <position position="182"/>
    </location>
    <ligand>
        <name>Zn(2+)</name>
        <dbReference type="ChEBI" id="CHEBI:29105"/>
        <label>2</label>
    </ligand>
</feature>
<evidence type="ECO:0000256" key="4">
    <source>
        <dbReference type="ARBA" id="ARBA00022801"/>
    </source>
</evidence>
<dbReference type="InterPro" id="IPR050138">
    <property type="entry name" value="DHOase/Allantoinase_Hydrolase"/>
</dbReference>
<proteinExistence type="inferred from homology"/>
<dbReference type="RefSeq" id="WP_151617979.1">
    <property type="nucleotide sequence ID" value="NZ_WBXO01000001.1"/>
</dbReference>
<comment type="function">
    <text evidence="1 6">Catalyzes the reversible cyclization of carbamoyl aspartate to dihydroorotate.</text>
</comment>
<dbReference type="SUPFAM" id="SSF51556">
    <property type="entry name" value="Metallo-dependent hydrolases"/>
    <property type="match status" value="1"/>
</dbReference>
<evidence type="ECO:0000259" key="7">
    <source>
        <dbReference type="Pfam" id="PF12890"/>
    </source>
</evidence>
<dbReference type="GO" id="GO:0004038">
    <property type="term" value="F:allantoinase activity"/>
    <property type="evidence" value="ECO:0007669"/>
    <property type="project" value="TreeGrafter"/>
</dbReference>
<dbReference type="InterPro" id="IPR032466">
    <property type="entry name" value="Metal_Hydrolase"/>
</dbReference>
<dbReference type="HAMAP" id="MF_00220_B">
    <property type="entry name" value="PyrC_classI_B"/>
    <property type="match status" value="1"/>
</dbReference>
<feature type="binding site" evidence="6">
    <location>
        <position position="63"/>
    </location>
    <ligand>
        <name>Zn(2+)</name>
        <dbReference type="ChEBI" id="CHEBI:29105"/>
        <label>1</label>
    </ligand>
</feature>
<dbReference type="PROSITE" id="PS00483">
    <property type="entry name" value="DIHYDROOROTASE_2"/>
    <property type="match status" value="1"/>
</dbReference>
<dbReference type="GO" id="GO:0008270">
    <property type="term" value="F:zinc ion binding"/>
    <property type="evidence" value="ECO:0007669"/>
    <property type="project" value="UniProtKB-UniRule"/>
</dbReference>
<organism evidence="8 9">
    <name type="scientific">Heliorestis acidaminivorans</name>
    <dbReference type="NCBI Taxonomy" id="553427"/>
    <lineage>
        <taxon>Bacteria</taxon>
        <taxon>Bacillati</taxon>
        <taxon>Bacillota</taxon>
        <taxon>Clostridia</taxon>
        <taxon>Eubacteriales</taxon>
        <taxon>Heliobacteriaceae</taxon>
        <taxon>Heliorestis</taxon>
    </lineage>
</organism>
<evidence type="ECO:0000256" key="1">
    <source>
        <dbReference type="ARBA" id="ARBA00002368"/>
    </source>
</evidence>
<feature type="binding site" evidence="6">
    <location>
        <position position="235"/>
    </location>
    <ligand>
        <name>Zn(2+)</name>
        <dbReference type="ChEBI" id="CHEBI:29105"/>
        <label>2</label>
    </ligand>
</feature>
<dbReference type="GO" id="GO:0005737">
    <property type="term" value="C:cytoplasm"/>
    <property type="evidence" value="ECO:0007669"/>
    <property type="project" value="TreeGrafter"/>
</dbReference>
<sequence>MALYIKKGRVIDPANEIDEIRDLKIDNGKIVASGLAVAEEATEVDEVIDCEGMLVIPGLIDLHCHLREPGGEAKETIASGTRAAARGGFTAVSAMANTAPVCDSQSGVEFLLKRAAETGIVRVYPIGAITKGLKGQELAEMADMATCGAIAFSDDGKTLSRSDLMRQALQYAQMCQRLIICHCEDDDLVHDGVMHEGYWSTILGLKGIPAVAEDIIVARDIQLAEDTGSAVHIAHVSTAGAVELIRQARARGVNVTGEVCPHHLALTDSAVEGYNSSTKVNPPLRTEKDRQALKEGLRDGTLTILATDHAPHTTEEKAREYAYAPFGISGLETAWPLYWRELIEEKVMTISEMVASLTIHPAKRCNLPGGTLSVGAPADITVIDPNMEENVSLEGWESQGKNTPFLGWTLRSWPICTIVNGQIVMKDRKIVD</sequence>
<dbReference type="EC" id="3.5.2.3" evidence="6"/>
<dbReference type="OrthoDB" id="9765462at2"/>
<comment type="pathway">
    <text evidence="6">Pyrimidine metabolism; UMP biosynthesis via de novo pathway; (S)-dihydroorotate from bicarbonate: step 3/3.</text>
</comment>
<keyword evidence="3 6" id="KW-0479">Metal-binding</keyword>
<dbReference type="PANTHER" id="PTHR43668">
    <property type="entry name" value="ALLANTOINASE"/>
    <property type="match status" value="1"/>
</dbReference>
<dbReference type="SUPFAM" id="SSF51338">
    <property type="entry name" value="Composite domain of metallo-dependent hydrolases"/>
    <property type="match status" value="1"/>
</dbReference>
<evidence type="ECO:0000313" key="9">
    <source>
        <dbReference type="Proteomes" id="UP000468766"/>
    </source>
</evidence>
<gene>
    <name evidence="6" type="primary">pyrC</name>
    <name evidence="8" type="ORF">F9B85_02055</name>
</gene>
<comment type="caution">
    <text evidence="8">The sequence shown here is derived from an EMBL/GenBank/DDBJ whole genome shotgun (WGS) entry which is preliminary data.</text>
</comment>
<dbReference type="InterPro" id="IPR004722">
    <property type="entry name" value="DHOase"/>
</dbReference>
<evidence type="ECO:0000313" key="8">
    <source>
        <dbReference type="EMBL" id="KAB2954488.1"/>
    </source>
</evidence>
<feature type="binding site" evidence="6">
    <location>
        <position position="155"/>
    </location>
    <ligand>
        <name>Zn(2+)</name>
        <dbReference type="ChEBI" id="CHEBI:29105"/>
        <label>1</label>
    </ligand>
</feature>
<dbReference type="GO" id="GO:0044205">
    <property type="term" value="P:'de novo' UMP biosynthetic process"/>
    <property type="evidence" value="ECO:0007669"/>
    <property type="project" value="UniProtKB-UniRule"/>
</dbReference>
<name>A0A6I0FAH3_9FIRM</name>
<dbReference type="AlphaFoldDB" id="A0A6I0FAH3"/>
<evidence type="ECO:0000256" key="5">
    <source>
        <dbReference type="ARBA" id="ARBA00022975"/>
    </source>
</evidence>